<dbReference type="Proteomes" id="UP000318428">
    <property type="component" value="Unassembled WGS sequence"/>
</dbReference>
<dbReference type="EMBL" id="VFIO01000007">
    <property type="protein sequence ID" value="TWR87839.1"/>
    <property type="molecule type" value="Genomic_DNA"/>
</dbReference>
<dbReference type="Gene3D" id="1.10.150.130">
    <property type="match status" value="1"/>
</dbReference>
<dbReference type="PROSITE" id="PS51898">
    <property type="entry name" value="TYR_RECOMBINASE"/>
    <property type="match status" value="1"/>
</dbReference>
<evidence type="ECO:0000313" key="6">
    <source>
        <dbReference type="EMBL" id="TWR87839.1"/>
    </source>
</evidence>
<proteinExistence type="inferred from homology"/>
<sequence length="379" mass="43182">MAPPRARTSKNRDLPANLYPNGKYWQYKNPVTGKKVSINKPMNEAIRLAKAANAKLLPLLTDDGALLALLTGDTASRFDNLLDRFEKEWVTSRGYADRTLREIQFKLARYREDMGGLLMGQLDVLTIAEYLDGFENNAYTKHRGLLVQIFAFAVAKGLCERNSAELTLVKKEAEKKRQRHTLDGLNTILNYSGTRPWLKRAIRLGLLSLQRREDIVTWPKTAVDLERNTIKVSPGKTQNYGTPIHLEIVMGQALREVVLECVTSPVVCPYLIHYIPKARRRKQLDTKLHWNAVTPDYLTKAFSQARDDSKAYDHIPANERPTFHEIRALGAWLYEQQGFAQDYIQGLMGHADVKMTEHYQSGHGPEAVIYHKVKADLKL</sequence>
<dbReference type="InterPro" id="IPR015094">
    <property type="entry name" value="Integrase_lambda-typ_DNA-bd_N"/>
</dbReference>
<accession>A0ABY3GFD6</accession>
<evidence type="ECO:0000256" key="2">
    <source>
        <dbReference type="ARBA" id="ARBA00022908"/>
    </source>
</evidence>
<keyword evidence="3" id="KW-0238">DNA-binding</keyword>
<dbReference type="RefSeq" id="WP_146386570.1">
    <property type="nucleotide sequence ID" value="NZ_VFIO01000007.1"/>
</dbReference>
<dbReference type="Gene3D" id="3.30.160.60">
    <property type="entry name" value="Classic Zinc Finger"/>
    <property type="match status" value="1"/>
</dbReference>
<protein>
    <submittedName>
        <fullName evidence="6">Recombinase XerD</fullName>
    </submittedName>
</protein>
<dbReference type="InterPro" id="IPR002104">
    <property type="entry name" value="Integrase_catalytic"/>
</dbReference>
<keyword evidence="7" id="KW-1185">Reference proteome</keyword>
<evidence type="ECO:0000313" key="7">
    <source>
        <dbReference type="Proteomes" id="UP000318428"/>
    </source>
</evidence>
<dbReference type="Pfam" id="PF00589">
    <property type="entry name" value="Phage_integrase"/>
    <property type="match status" value="1"/>
</dbReference>
<keyword evidence="4" id="KW-0233">DNA recombination</keyword>
<comment type="caution">
    <text evidence="6">The sequence shown here is derived from an EMBL/GenBank/DDBJ whole genome shotgun (WGS) entry which is preliminary data.</text>
</comment>
<keyword evidence="2" id="KW-0229">DNA integration</keyword>
<organism evidence="6 7">
    <name type="scientific">Pseudomonas saxonica</name>
    <dbReference type="NCBI Taxonomy" id="2600598"/>
    <lineage>
        <taxon>Bacteria</taxon>
        <taxon>Pseudomonadati</taxon>
        <taxon>Pseudomonadota</taxon>
        <taxon>Gammaproteobacteria</taxon>
        <taxon>Pseudomonadales</taxon>
        <taxon>Pseudomonadaceae</taxon>
        <taxon>Pseudomonas</taxon>
    </lineage>
</organism>
<dbReference type="Gene3D" id="1.10.443.10">
    <property type="entry name" value="Intergrase catalytic core"/>
    <property type="match status" value="1"/>
</dbReference>
<comment type="similarity">
    <text evidence="1">Belongs to the 'phage' integrase family.</text>
</comment>
<dbReference type="InterPro" id="IPR011010">
    <property type="entry name" value="DNA_brk_join_enz"/>
</dbReference>
<evidence type="ECO:0000259" key="5">
    <source>
        <dbReference type="PROSITE" id="PS51898"/>
    </source>
</evidence>
<feature type="domain" description="Tyr recombinase" evidence="5">
    <location>
        <begin position="175"/>
        <end position="376"/>
    </location>
</feature>
<gene>
    <name evidence="6" type="ORF">FJD38_17595</name>
</gene>
<reference evidence="6 7" key="1">
    <citation type="submission" date="2019-06" db="EMBL/GenBank/DDBJ databases">
        <title>Pseudomonas bimorpha sp. nov. isolated from bovine raw milk and skim milk concentrate.</title>
        <authorList>
            <person name="Hofmann K."/>
            <person name="Huptas C."/>
            <person name="Doll E."/>
            <person name="Scherer S."/>
            <person name="Wenning M."/>
        </authorList>
    </citation>
    <scope>NUCLEOTIDE SEQUENCE [LARGE SCALE GENOMIC DNA]</scope>
    <source>
        <strain evidence="6 7">DSM 108989</strain>
    </source>
</reference>
<evidence type="ECO:0000256" key="4">
    <source>
        <dbReference type="ARBA" id="ARBA00023172"/>
    </source>
</evidence>
<name>A0ABY3GFD6_9PSED</name>
<evidence type="ECO:0000256" key="1">
    <source>
        <dbReference type="ARBA" id="ARBA00008857"/>
    </source>
</evidence>
<dbReference type="SUPFAM" id="SSF56349">
    <property type="entry name" value="DNA breaking-rejoining enzymes"/>
    <property type="match status" value="1"/>
</dbReference>
<evidence type="ECO:0000256" key="3">
    <source>
        <dbReference type="ARBA" id="ARBA00023125"/>
    </source>
</evidence>
<dbReference type="InterPro" id="IPR013762">
    <property type="entry name" value="Integrase-like_cat_sf"/>
</dbReference>
<dbReference type="Pfam" id="PF09003">
    <property type="entry name" value="Arm-DNA-bind_1"/>
    <property type="match status" value="1"/>
</dbReference>
<dbReference type="InterPro" id="IPR010998">
    <property type="entry name" value="Integrase_recombinase_N"/>
</dbReference>